<dbReference type="PANTHER" id="PTHR10584">
    <property type="entry name" value="SUGAR KINASE"/>
    <property type="match status" value="1"/>
</dbReference>
<proteinExistence type="inferred from homology"/>
<dbReference type="Gene3D" id="3.40.1190.20">
    <property type="match status" value="1"/>
</dbReference>
<dbReference type="HAMAP" id="MF_01987">
    <property type="entry name" value="Ribokinase"/>
    <property type="match status" value="1"/>
</dbReference>
<dbReference type="CDD" id="cd01174">
    <property type="entry name" value="ribokinase"/>
    <property type="match status" value="1"/>
</dbReference>
<comment type="similarity">
    <text evidence="9">Belongs to the carbohydrate kinase PfkB family. Ribokinase subfamily.</text>
</comment>
<evidence type="ECO:0000313" key="12">
    <source>
        <dbReference type="EMBL" id="MBY4797415.1"/>
    </source>
</evidence>
<organism evidence="12 13">
    <name type="scientific">Collinsella ureilytica</name>
    <dbReference type="NCBI Taxonomy" id="2869515"/>
    <lineage>
        <taxon>Bacteria</taxon>
        <taxon>Bacillati</taxon>
        <taxon>Actinomycetota</taxon>
        <taxon>Coriobacteriia</taxon>
        <taxon>Coriobacteriales</taxon>
        <taxon>Coriobacteriaceae</taxon>
        <taxon>Collinsella</taxon>
    </lineage>
</organism>
<evidence type="ECO:0000313" key="13">
    <source>
        <dbReference type="Proteomes" id="UP000700908"/>
    </source>
</evidence>
<dbReference type="InterPro" id="IPR011611">
    <property type="entry name" value="PfkB_dom"/>
</dbReference>
<dbReference type="PANTHER" id="PTHR10584:SF166">
    <property type="entry name" value="RIBOKINASE"/>
    <property type="match status" value="1"/>
</dbReference>
<evidence type="ECO:0000256" key="10">
    <source>
        <dbReference type="NCBIfam" id="TIGR02152"/>
    </source>
</evidence>
<feature type="binding site" evidence="9">
    <location>
        <position position="282"/>
    </location>
    <ligand>
        <name>K(+)</name>
        <dbReference type="ChEBI" id="CHEBI:29103"/>
    </ligand>
</feature>
<dbReference type="SUPFAM" id="SSF53613">
    <property type="entry name" value="Ribokinase-like"/>
    <property type="match status" value="1"/>
</dbReference>
<comment type="cofactor">
    <cofactor evidence="9">
        <name>Mg(2+)</name>
        <dbReference type="ChEBI" id="CHEBI:18420"/>
    </cofactor>
    <text evidence="9">Requires a divalent cation, most likely magnesium in vivo, as an electrophilic catalyst to aid phosphoryl group transfer. It is the chelate of the metal and the nucleotide that is the actual substrate.</text>
</comment>
<evidence type="ECO:0000256" key="7">
    <source>
        <dbReference type="ARBA" id="ARBA00022958"/>
    </source>
</evidence>
<accession>A0ABS7MJ65</accession>
<keyword evidence="1 9" id="KW-0808">Transferase</keyword>
<evidence type="ECO:0000256" key="8">
    <source>
        <dbReference type="ARBA" id="ARBA00023277"/>
    </source>
</evidence>
<comment type="activity regulation">
    <text evidence="9">Activated by a monovalent cation that binds near, but not in, the active site. The most likely occupant of the site in vivo is potassium. Ion binding induces a conformational change that may alter substrate affinity.</text>
</comment>
<evidence type="ECO:0000256" key="2">
    <source>
        <dbReference type="ARBA" id="ARBA00022723"/>
    </source>
</evidence>
<feature type="binding site" evidence="9">
    <location>
        <begin position="220"/>
        <end position="225"/>
    </location>
    <ligand>
        <name>ATP</name>
        <dbReference type="ChEBI" id="CHEBI:30616"/>
    </ligand>
</feature>
<dbReference type="RefSeq" id="WP_222199133.1">
    <property type="nucleotide sequence ID" value="NZ_JAIMFO010000005.1"/>
</dbReference>
<comment type="subcellular location">
    <subcellularLocation>
        <location evidence="9">Cytoplasm</location>
    </subcellularLocation>
</comment>
<feature type="binding site" evidence="9">
    <location>
        <position position="287"/>
    </location>
    <ligand>
        <name>K(+)</name>
        <dbReference type="ChEBI" id="CHEBI:29103"/>
    </ligand>
</feature>
<comment type="subunit">
    <text evidence="9">Homodimer.</text>
</comment>
<keyword evidence="5 9" id="KW-0067">ATP-binding</keyword>
<comment type="catalytic activity">
    <reaction evidence="9">
        <text>D-ribose + ATP = D-ribose 5-phosphate + ADP + H(+)</text>
        <dbReference type="Rhea" id="RHEA:13697"/>
        <dbReference type="ChEBI" id="CHEBI:15378"/>
        <dbReference type="ChEBI" id="CHEBI:30616"/>
        <dbReference type="ChEBI" id="CHEBI:47013"/>
        <dbReference type="ChEBI" id="CHEBI:78346"/>
        <dbReference type="ChEBI" id="CHEBI:456216"/>
        <dbReference type="EC" id="2.7.1.15"/>
    </reaction>
</comment>
<feature type="binding site" evidence="9">
    <location>
        <begin position="11"/>
        <end position="13"/>
    </location>
    <ligand>
        <name>substrate</name>
    </ligand>
</feature>
<gene>
    <name evidence="9 12" type="primary">rbsK</name>
    <name evidence="12" type="ORF">K6V98_03440</name>
</gene>
<comment type="caution">
    <text evidence="12">The sequence shown here is derived from an EMBL/GenBank/DDBJ whole genome shotgun (WGS) entry which is preliminary data.</text>
</comment>
<dbReference type="InterPro" id="IPR029056">
    <property type="entry name" value="Ribokinase-like"/>
</dbReference>
<sequence length="304" mass="31902">MKRVIVFGSLNMDLTIEAERIPAAGETMTGRGFFTNPGGKGANQAVAAARMGAETYMVGAAGADPFGDQLISSLVEADVDCANVERLDQYPTGVAMIMRVSGDNRIILDPGANHALRTPDVAAALARVATMGDILLTQLECDFTTTLEVLELGRKLGLMTAINPAPAVELPEEIWKSVDVVCVNETECEILTGVYPSDGKTTRQAIETFMERGVKIVAITLGSRGSVVGEAEGIHEVPARNVSAIDTTCAGDTYIGALVAGLAAEMPLSEILSWASCASALATTRLGAQQSIPSLEEVECELAK</sequence>
<dbReference type="InterPro" id="IPR002139">
    <property type="entry name" value="Ribo/fructo_kinase"/>
</dbReference>
<dbReference type="EC" id="2.7.1.15" evidence="9 10"/>
<dbReference type="InterPro" id="IPR011877">
    <property type="entry name" value="Ribokinase"/>
</dbReference>
<protein>
    <recommendedName>
        <fullName evidence="9 10">Ribokinase</fullName>
        <shortName evidence="9">RK</shortName>
        <ecNumber evidence="9 10">2.7.1.15</ecNumber>
    </recommendedName>
</protein>
<feature type="binding site" evidence="9">
    <location>
        <position position="184"/>
    </location>
    <ligand>
        <name>ATP</name>
        <dbReference type="ChEBI" id="CHEBI:30616"/>
    </ligand>
</feature>
<comment type="function">
    <text evidence="9">Catalyzes the phosphorylation of ribose at O-5 in a reaction requiring ATP and magnesium. The resulting D-ribose-5-phosphate can then be used either for sythesis of nucleotides, histidine, and tryptophan, or as a component of the pentose phosphate pathway.</text>
</comment>
<feature type="binding site" evidence="9">
    <location>
        <begin position="251"/>
        <end position="252"/>
    </location>
    <ligand>
        <name>ATP</name>
        <dbReference type="ChEBI" id="CHEBI:30616"/>
    </ligand>
</feature>
<evidence type="ECO:0000256" key="5">
    <source>
        <dbReference type="ARBA" id="ARBA00022840"/>
    </source>
</evidence>
<keyword evidence="3 9" id="KW-0547">Nucleotide-binding</keyword>
<feature type="domain" description="Carbohydrate kinase PfkB" evidence="11">
    <location>
        <begin position="1"/>
        <end position="294"/>
    </location>
</feature>
<evidence type="ECO:0000256" key="1">
    <source>
        <dbReference type="ARBA" id="ARBA00022679"/>
    </source>
</evidence>
<keyword evidence="8 9" id="KW-0119">Carbohydrate metabolism</keyword>
<feature type="binding site" evidence="9">
    <location>
        <position position="246"/>
    </location>
    <ligand>
        <name>K(+)</name>
        <dbReference type="ChEBI" id="CHEBI:29103"/>
    </ligand>
</feature>
<feature type="binding site" evidence="9">
    <location>
        <position position="248"/>
    </location>
    <ligand>
        <name>K(+)</name>
        <dbReference type="ChEBI" id="CHEBI:29103"/>
    </ligand>
</feature>
<reference evidence="12 13" key="1">
    <citation type="submission" date="2021-08" db="EMBL/GenBank/DDBJ databases">
        <title>Collinsella faecalis sp. nov. isolated from swine faeces.</title>
        <authorList>
            <person name="Oh B.S."/>
            <person name="Lee J.H."/>
        </authorList>
    </citation>
    <scope>NUCLEOTIDE SEQUENCE [LARGE SCALE GENOMIC DNA]</scope>
    <source>
        <strain evidence="12 13">AGMB00827</strain>
    </source>
</reference>
<evidence type="ECO:0000256" key="6">
    <source>
        <dbReference type="ARBA" id="ARBA00022842"/>
    </source>
</evidence>
<dbReference type="Proteomes" id="UP000700908">
    <property type="component" value="Unassembled WGS sequence"/>
</dbReference>
<keyword evidence="2 9" id="KW-0479">Metal-binding</keyword>
<keyword evidence="13" id="KW-1185">Reference proteome</keyword>
<keyword evidence="4 9" id="KW-0418">Kinase</keyword>
<evidence type="ECO:0000256" key="9">
    <source>
        <dbReference type="HAMAP-Rule" id="MF_01987"/>
    </source>
</evidence>
<feature type="binding site" evidence="9">
    <location>
        <position position="252"/>
    </location>
    <ligand>
        <name>substrate</name>
    </ligand>
</feature>
<dbReference type="NCBIfam" id="TIGR02152">
    <property type="entry name" value="D_ribokin_bact"/>
    <property type="match status" value="1"/>
</dbReference>
<feature type="binding site" evidence="9">
    <location>
        <begin position="39"/>
        <end position="43"/>
    </location>
    <ligand>
        <name>substrate</name>
    </ligand>
</feature>
<feature type="binding site" evidence="9">
    <location>
        <position position="285"/>
    </location>
    <ligand>
        <name>K(+)</name>
        <dbReference type="ChEBI" id="CHEBI:29103"/>
    </ligand>
</feature>
<dbReference type="EMBL" id="JAIMFO010000005">
    <property type="protein sequence ID" value="MBY4797415.1"/>
    <property type="molecule type" value="Genomic_DNA"/>
</dbReference>
<dbReference type="PRINTS" id="PR00990">
    <property type="entry name" value="RIBOKINASE"/>
</dbReference>
<evidence type="ECO:0000259" key="11">
    <source>
        <dbReference type="Pfam" id="PF00294"/>
    </source>
</evidence>
<keyword evidence="6 9" id="KW-0460">Magnesium</keyword>
<evidence type="ECO:0000256" key="4">
    <source>
        <dbReference type="ARBA" id="ARBA00022777"/>
    </source>
</evidence>
<feature type="active site" description="Proton acceptor" evidence="9">
    <location>
        <position position="252"/>
    </location>
</feature>
<feature type="binding site" evidence="9">
    <location>
        <position position="291"/>
    </location>
    <ligand>
        <name>K(+)</name>
        <dbReference type="ChEBI" id="CHEBI:29103"/>
    </ligand>
</feature>
<comment type="pathway">
    <text evidence="9">Carbohydrate metabolism; D-ribose degradation; D-ribose 5-phosphate from beta-D-ribopyranose: step 2/2.</text>
</comment>
<name>A0ABS7MJ65_9ACTN</name>
<feature type="binding site" evidence="9">
    <location>
        <position position="140"/>
    </location>
    <ligand>
        <name>substrate</name>
    </ligand>
</feature>
<keyword evidence="7 9" id="KW-0630">Potassium</keyword>
<keyword evidence="9" id="KW-0963">Cytoplasm</keyword>
<evidence type="ECO:0000256" key="3">
    <source>
        <dbReference type="ARBA" id="ARBA00022741"/>
    </source>
</evidence>
<dbReference type="Pfam" id="PF00294">
    <property type="entry name" value="PfkB"/>
    <property type="match status" value="1"/>
</dbReference>
<dbReference type="GO" id="GO:0004747">
    <property type="term" value="F:ribokinase activity"/>
    <property type="evidence" value="ECO:0007669"/>
    <property type="project" value="UniProtKB-EC"/>
</dbReference>
<comment type="caution">
    <text evidence="9">Lacks conserved residue(s) required for the propagation of feature annotation.</text>
</comment>